<keyword evidence="3" id="KW-1185">Reference proteome</keyword>
<sequence length="203" mass="21903">MERHIMEGKVTLMDDEGKPLTNVDSSGDHDSENEVASVDNNMANFLALKKVGYVGLDQLEDPLQSKTDVKCLILTTYKIECPLESVSLPLVNVGTEARHVAKSTALAEFSGRDNYNPSSAVTLHSSSTDRGHDLLPCFIVDDIVLTASSSDLSVSLCMTPESLISLLSRGSYGMCVAACPMDYSITPTTTSSLWLYTDADWAG</sequence>
<feature type="region of interest" description="Disordered" evidence="1">
    <location>
        <begin position="1"/>
        <end position="34"/>
    </location>
</feature>
<proteinExistence type="predicted"/>
<name>A0ABQ5DH71_9ASTR</name>
<accession>A0ABQ5DH71</accession>
<dbReference type="Proteomes" id="UP001151760">
    <property type="component" value="Unassembled WGS sequence"/>
</dbReference>
<protein>
    <submittedName>
        <fullName evidence="2">Uncharacterized protein</fullName>
    </submittedName>
</protein>
<evidence type="ECO:0000313" key="3">
    <source>
        <dbReference type="Proteomes" id="UP001151760"/>
    </source>
</evidence>
<reference evidence="2" key="1">
    <citation type="journal article" date="2022" name="Int. J. Mol. Sci.">
        <title>Draft Genome of Tanacetum Coccineum: Genomic Comparison of Closely Related Tanacetum-Family Plants.</title>
        <authorList>
            <person name="Yamashiro T."/>
            <person name="Shiraishi A."/>
            <person name="Nakayama K."/>
            <person name="Satake H."/>
        </authorList>
    </citation>
    <scope>NUCLEOTIDE SEQUENCE</scope>
</reference>
<evidence type="ECO:0000256" key="1">
    <source>
        <dbReference type="SAM" id="MobiDB-lite"/>
    </source>
</evidence>
<comment type="caution">
    <text evidence="2">The sequence shown here is derived from an EMBL/GenBank/DDBJ whole genome shotgun (WGS) entry which is preliminary data.</text>
</comment>
<dbReference type="EMBL" id="BQNB010015316">
    <property type="protein sequence ID" value="GJT38600.1"/>
    <property type="molecule type" value="Genomic_DNA"/>
</dbReference>
<reference evidence="2" key="2">
    <citation type="submission" date="2022-01" db="EMBL/GenBank/DDBJ databases">
        <authorList>
            <person name="Yamashiro T."/>
            <person name="Shiraishi A."/>
            <person name="Satake H."/>
            <person name="Nakayama K."/>
        </authorList>
    </citation>
    <scope>NUCLEOTIDE SEQUENCE</scope>
</reference>
<gene>
    <name evidence="2" type="ORF">Tco_0938465</name>
</gene>
<organism evidence="2 3">
    <name type="scientific">Tanacetum coccineum</name>
    <dbReference type="NCBI Taxonomy" id="301880"/>
    <lineage>
        <taxon>Eukaryota</taxon>
        <taxon>Viridiplantae</taxon>
        <taxon>Streptophyta</taxon>
        <taxon>Embryophyta</taxon>
        <taxon>Tracheophyta</taxon>
        <taxon>Spermatophyta</taxon>
        <taxon>Magnoliopsida</taxon>
        <taxon>eudicotyledons</taxon>
        <taxon>Gunneridae</taxon>
        <taxon>Pentapetalae</taxon>
        <taxon>asterids</taxon>
        <taxon>campanulids</taxon>
        <taxon>Asterales</taxon>
        <taxon>Asteraceae</taxon>
        <taxon>Asteroideae</taxon>
        <taxon>Anthemideae</taxon>
        <taxon>Anthemidinae</taxon>
        <taxon>Tanacetum</taxon>
    </lineage>
</organism>
<evidence type="ECO:0000313" key="2">
    <source>
        <dbReference type="EMBL" id="GJT38600.1"/>
    </source>
</evidence>